<sequence>MLIELLMIKLRSWFRHWRKTILMPLFLASFVTVVWASTPAIAQMQRPLLFPSQPTPTPTVQPSPVVPQIPRTEIRGVWLTFNDLDVMKDRTKVQNAVDQLGRLNFNTIYPVVWNSGYVTYPSAVAQRQGIQPFVYRGSDGHDILADVVDRARRRGLLVVPWFEFGFMIPFTSELALNHPDWLTQQRNGDQTSISGAGEVAWLNPFHPQVQQFITDLVLEVVTQYNVDGIQFDDNMSLPREFGYDAYTRALYKRETKKDVPNNPADQAWMRWRANKITAFMAQLKKAVRDRKPNAIFSISPNYYDFAYKFHLQDWLAWVRQGIADELIVQVYRPNLQSFIEKISRPEIQEAQKRISTGVGVFTGQRTNPVSIRQIQEQTRAAQERGLGVAYFYYESLWDIAPEPASDRQAGFQALFPEPATRLAQW</sequence>
<keyword evidence="4" id="KW-1185">Reference proteome</keyword>
<proteinExistence type="predicted"/>
<dbReference type="InterPro" id="IPR052177">
    <property type="entry name" value="Divisome_Glycosyl_Hydrolase"/>
</dbReference>
<evidence type="ECO:0000259" key="2">
    <source>
        <dbReference type="Pfam" id="PF02638"/>
    </source>
</evidence>
<gene>
    <name evidence="3" type="ORF">NIES2135_22360</name>
</gene>
<keyword evidence="1" id="KW-0732">Signal</keyword>
<dbReference type="SUPFAM" id="SSF51445">
    <property type="entry name" value="(Trans)glycosidases"/>
    <property type="match status" value="1"/>
</dbReference>
<protein>
    <recommendedName>
        <fullName evidence="2">Glycosyl hydrolase-like 10 domain-containing protein</fullName>
    </recommendedName>
</protein>
<organism evidence="3 4">
    <name type="scientific">Leptolyngbya boryana NIES-2135</name>
    <dbReference type="NCBI Taxonomy" id="1973484"/>
    <lineage>
        <taxon>Bacteria</taxon>
        <taxon>Bacillati</taxon>
        <taxon>Cyanobacteriota</taxon>
        <taxon>Cyanophyceae</taxon>
        <taxon>Leptolyngbyales</taxon>
        <taxon>Leptolyngbyaceae</taxon>
        <taxon>Leptolyngbya group</taxon>
        <taxon>Leptolyngbya</taxon>
    </lineage>
</organism>
<dbReference type="PANTHER" id="PTHR43405">
    <property type="entry name" value="GLYCOSYL HYDROLASE DIGH"/>
    <property type="match status" value="1"/>
</dbReference>
<dbReference type="Gene3D" id="3.20.20.80">
    <property type="entry name" value="Glycosidases"/>
    <property type="match status" value="1"/>
</dbReference>
<name>A0A1Z4JFH8_LEPBY</name>
<dbReference type="AlphaFoldDB" id="A0A1Z4JFH8"/>
<dbReference type="PANTHER" id="PTHR43405:SF1">
    <property type="entry name" value="GLYCOSYL HYDROLASE DIGH"/>
    <property type="match status" value="1"/>
</dbReference>
<evidence type="ECO:0000313" key="4">
    <source>
        <dbReference type="Proteomes" id="UP000217895"/>
    </source>
</evidence>
<dbReference type="InterPro" id="IPR017853">
    <property type="entry name" value="GH"/>
</dbReference>
<dbReference type="InterPro" id="IPR003790">
    <property type="entry name" value="GHL10"/>
</dbReference>
<evidence type="ECO:0000256" key="1">
    <source>
        <dbReference type="ARBA" id="ARBA00022729"/>
    </source>
</evidence>
<reference evidence="3 4" key="1">
    <citation type="submission" date="2017-06" db="EMBL/GenBank/DDBJ databases">
        <title>Genome sequencing of cyanobaciteial culture collection at National Institute for Environmental Studies (NIES).</title>
        <authorList>
            <person name="Hirose Y."/>
            <person name="Shimura Y."/>
            <person name="Fujisawa T."/>
            <person name="Nakamura Y."/>
            <person name="Kawachi M."/>
        </authorList>
    </citation>
    <scope>NUCLEOTIDE SEQUENCE [LARGE SCALE GENOMIC DNA]</scope>
    <source>
        <strain evidence="3 4">NIES-2135</strain>
    </source>
</reference>
<dbReference type="Pfam" id="PF02638">
    <property type="entry name" value="GHL10"/>
    <property type="match status" value="1"/>
</dbReference>
<evidence type="ECO:0000313" key="3">
    <source>
        <dbReference type="EMBL" id="BAY55413.1"/>
    </source>
</evidence>
<feature type="domain" description="Glycosyl hydrolase-like 10" evidence="2">
    <location>
        <begin position="73"/>
        <end position="372"/>
    </location>
</feature>
<dbReference type="EMBL" id="AP018203">
    <property type="protein sequence ID" value="BAY55413.1"/>
    <property type="molecule type" value="Genomic_DNA"/>
</dbReference>
<accession>A0A1Z4JFH8</accession>
<dbReference type="Proteomes" id="UP000217895">
    <property type="component" value="Chromosome"/>
</dbReference>